<keyword evidence="7" id="KW-0804">Transcription</keyword>
<evidence type="ECO:0000256" key="10">
    <source>
        <dbReference type="SAM" id="MobiDB-lite"/>
    </source>
</evidence>
<dbReference type="InterPro" id="IPR050234">
    <property type="entry name" value="Nuclear_hormone_rcpt_NR1"/>
</dbReference>
<feature type="compositionally biased region" description="Low complexity" evidence="10">
    <location>
        <begin position="527"/>
        <end position="544"/>
    </location>
</feature>
<dbReference type="InterPro" id="IPR013088">
    <property type="entry name" value="Znf_NHR/GATA"/>
</dbReference>
<evidence type="ECO:0000313" key="14">
    <source>
        <dbReference type="Proteomes" id="UP001208570"/>
    </source>
</evidence>
<keyword evidence="4" id="KW-0862">Zinc</keyword>
<evidence type="ECO:0008006" key="15">
    <source>
        <dbReference type="Google" id="ProtNLM"/>
    </source>
</evidence>
<proteinExistence type="inferred from homology"/>
<feature type="region of interest" description="Disordered" evidence="10">
    <location>
        <begin position="527"/>
        <end position="577"/>
    </location>
</feature>
<dbReference type="GO" id="GO:0008270">
    <property type="term" value="F:zinc ion binding"/>
    <property type="evidence" value="ECO:0007669"/>
    <property type="project" value="UniProtKB-KW"/>
</dbReference>
<feature type="domain" description="Nuclear receptor" evidence="11">
    <location>
        <begin position="138"/>
        <end position="213"/>
    </location>
</feature>
<reference evidence="13" key="1">
    <citation type="journal article" date="2023" name="Mol. Biol. Evol.">
        <title>Third-Generation Sequencing Reveals the Adaptive Role of the Epigenome in Three Deep-Sea Polychaetes.</title>
        <authorList>
            <person name="Perez M."/>
            <person name="Aroh O."/>
            <person name="Sun Y."/>
            <person name="Lan Y."/>
            <person name="Juniper S.K."/>
            <person name="Young C.R."/>
            <person name="Angers B."/>
            <person name="Qian P.Y."/>
        </authorList>
    </citation>
    <scope>NUCLEOTIDE SEQUENCE</scope>
    <source>
        <strain evidence="13">P08H-3</strain>
    </source>
</reference>
<dbReference type="InterPro" id="IPR001628">
    <property type="entry name" value="Znf_hrmn_rcpt"/>
</dbReference>
<evidence type="ECO:0000256" key="1">
    <source>
        <dbReference type="ARBA" id="ARBA00005993"/>
    </source>
</evidence>
<feature type="compositionally biased region" description="Polar residues" evidence="10">
    <location>
        <begin position="1"/>
        <end position="19"/>
    </location>
</feature>
<dbReference type="PROSITE" id="PS51030">
    <property type="entry name" value="NUCLEAR_REC_DBD_2"/>
    <property type="match status" value="2"/>
</dbReference>
<feature type="region of interest" description="Disordered" evidence="10">
    <location>
        <begin position="1"/>
        <end position="32"/>
    </location>
</feature>
<feature type="compositionally biased region" description="Basic and acidic residues" evidence="10">
    <location>
        <begin position="22"/>
        <end position="32"/>
    </location>
</feature>
<dbReference type="GO" id="GO:0003700">
    <property type="term" value="F:DNA-binding transcription factor activity"/>
    <property type="evidence" value="ECO:0007669"/>
    <property type="project" value="InterPro"/>
</dbReference>
<keyword evidence="8" id="KW-0675">Receptor</keyword>
<dbReference type="PRINTS" id="PR00047">
    <property type="entry name" value="STROIDFINGER"/>
</dbReference>
<evidence type="ECO:0000259" key="11">
    <source>
        <dbReference type="PROSITE" id="PS51030"/>
    </source>
</evidence>
<keyword evidence="2" id="KW-0479">Metal-binding</keyword>
<keyword evidence="3" id="KW-0863">Zinc-finger</keyword>
<dbReference type="AlphaFoldDB" id="A0AAD9MUE6"/>
<dbReference type="GO" id="GO:0043565">
    <property type="term" value="F:sequence-specific DNA binding"/>
    <property type="evidence" value="ECO:0007669"/>
    <property type="project" value="InterPro"/>
</dbReference>
<protein>
    <recommendedName>
        <fullName evidence="15">Nuclear receptor domain-containing protein</fullName>
    </recommendedName>
</protein>
<dbReference type="Proteomes" id="UP001208570">
    <property type="component" value="Unassembled WGS sequence"/>
</dbReference>
<evidence type="ECO:0000259" key="12">
    <source>
        <dbReference type="PROSITE" id="PS51843"/>
    </source>
</evidence>
<name>A0AAD9MUE6_9ANNE</name>
<keyword evidence="9" id="KW-0539">Nucleus</keyword>
<organism evidence="13 14">
    <name type="scientific">Paralvinella palmiformis</name>
    <dbReference type="NCBI Taxonomy" id="53620"/>
    <lineage>
        <taxon>Eukaryota</taxon>
        <taxon>Metazoa</taxon>
        <taxon>Spiralia</taxon>
        <taxon>Lophotrochozoa</taxon>
        <taxon>Annelida</taxon>
        <taxon>Polychaeta</taxon>
        <taxon>Sedentaria</taxon>
        <taxon>Canalipalpata</taxon>
        <taxon>Terebellida</taxon>
        <taxon>Terebelliformia</taxon>
        <taxon>Alvinellidae</taxon>
        <taxon>Paralvinella</taxon>
    </lineage>
</organism>
<dbReference type="Pfam" id="PF00104">
    <property type="entry name" value="Hormone_recep"/>
    <property type="match status" value="1"/>
</dbReference>
<evidence type="ECO:0000256" key="4">
    <source>
        <dbReference type="ARBA" id="ARBA00022833"/>
    </source>
</evidence>
<dbReference type="SUPFAM" id="SSF48508">
    <property type="entry name" value="Nuclear receptor ligand-binding domain"/>
    <property type="match status" value="1"/>
</dbReference>
<keyword evidence="5" id="KW-0805">Transcription regulation</keyword>
<feature type="compositionally biased region" description="Polar residues" evidence="10">
    <location>
        <begin position="559"/>
        <end position="575"/>
    </location>
</feature>
<comment type="caution">
    <text evidence="13">The sequence shown here is derived from an EMBL/GenBank/DDBJ whole genome shotgun (WGS) entry which is preliminary data.</text>
</comment>
<accession>A0AAD9MUE6</accession>
<dbReference type="CDD" id="cd06916">
    <property type="entry name" value="NR_DBD_like"/>
    <property type="match status" value="2"/>
</dbReference>
<sequence>MSQIDNDYMSDSISSSEGASTHGDHLTNESGDKSMTEIVGRKIKQKIKSKKAVQLCVVCNDVAAGTYFGASVCLPCKSFYIRCTKDDPNPKFSCAFGDKCQINKQNRLRCQSCRFKKCLEAGMHRKEKLDYVEPSDGQELCLVCGDIANGCHFGIFTCEGCKKFYRRGMHEAETYECKTDKQCPITPRTRNDCRYCRYQKCLAVGMSRQAIKMGRPKKTPRRDEITKSEPVHQQVTSTVTQDVGIQMMKQVNGELILAESKPEITSLVMTDSQLGESQTSDLLTSFREATPTHQLGGDSSTDCGSLVSVEQTSQSLMGLSGADIPTVTLADLTDVKTNLTPTVSVFSSTVDTTQQSSVKAKDDDLISSVDVDLDNFIKTLDEQEEAILSAQVEQITSTSGSEYGQIIHWLKEKESTTTPQNFFQQFWEPMRSPPDSELALSSGSSVHFANEMLPADGRLQPLKPLSGAGFFPPSDGDYLTLTSQKPEPVMLPEDSPIGTQAGSVVTAGMIDGESVVMFGEQSDNAQATAAGKPARPAAVGGVPPETWFRHRSSDDIGSVLSSTQDESEIVSSSGQVKRRPLDSQISVEIPQFNETHHKLLSKLQTAYESLVEHADESKIPMKKNTLDAAEETRNSLKSVTKRIIRSLSTVMNFALSIPGFKGVEQSDQFHLVKYGGFHMMIILAGREQYVPEKHTFKYFWNAAVPSNHPAYQLRQDLLDAGKAVYWLKLDQVEAASLGALALISTDWLQLNFPNRLETINKLVIDSFLAYVINKHGRVIGNSRIREMFELMPTLRELTLRHAYYMQNLQLVVDASELVKMCECISLDDRR</sequence>
<dbReference type="PRINTS" id="PR00398">
    <property type="entry name" value="STRDHORMONER"/>
</dbReference>
<evidence type="ECO:0000256" key="3">
    <source>
        <dbReference type="ARBA" id="ARBA00022771"/>
    </source>
</evidence>
<evidence type="ECO:0000256" key="7">
    <source>
        <dbReference type="ARBA" id="ARBA00023163"/>
    </source>
</evidence>
<keyword evidence="6" id="KW-0238">DNA-binding</keyword>
<dbReference type="SMART" id="SM00399">
    <property type="entry name" value="ZnF_C4"/>
    <property type="match status" value="2"/>
</dbReference>
<feature type="domain" description="Nuclear receptor" evidence="11">
    <location>
        <begin position="53"/>
        <end position="130"/>
    </location>
</feature>
<keyword evidence="14" id="KW-1185">Reference proteome</keyword>
<feature type="domain" description="NR LBD" evidence="12">
    <location>
        <begin position="595"/>
        <end position="827"/>
    </location>
</feature>
<comment type="similarity">
    <text evidence="1">Belongs to the nuclear hormone receptor family.</text>
</comment>
<dbReference type="InterPro" id="IPR000536">
    <property type="entry name" value="Nucl_hrmn_rcpt_lig-bd"/>
</dbReference>
<dbReference type="Gene3D" id="1.10.565.10">
    <property type="entry name" value="Retinoid X Receptor"/>
    <property type="match status" value="1"/>
</dbReference>
<gene>
    <name evidence="13" type="ORF">LSH36_626g03004</name>
</gene>
<dbReference type="EMBL" id="JAODUP010000626">
    <property type="protein sequence ID" value="KAK2146182.1"/>
    <property type="molecule type" value="Genomic_DNA"/>
</dbReference>
<dbReference type="InterPro" id="IPR001723">
    <property type="entry name" value="Nuclear_hrmn_rcpt"/>
</dbReference>
<evidence type="ECO:0000256" key="9">
    <source>
        <dbReference type="ARBA" id="ARBA00023242"/>
    </source>
</evidence>
<evidence type="ECO:0000256" key="2">
    <source>
        <dbReference type="ARBA" id="ARBA00022723"/>
    </source>
</evidence>
<evidence type="ECO:0000313" key="13">
    <source>
        <dbReference type="EMBL" id="KAK2146182.1"/>
    </source>
</evidence>
<dbReference type="SUPFAM" id="SSF57716">
    <property type="entry name" value="Glucocorticoid receptor-like (DNA-binding domain)"/>
    <property type="match status" value="2"/>
</dbReference>
<dbReference type="PANTHER" id="PTHR24082">
    <property type="entry name" value="NUCLEAR HORMONE RECEPTOR"/>
    <property type="match status" value="1"/>
</dbReference>
<dbReference type="PANTHER" id="PTHR24082:SF473">
    <property type="entry name" value="ECDYSONE-INDUCED PROTEIN 75B, ISOFORM B"/>
    <property type="match status" value="1"/>
</dbReference>
<evidence type="ECO:0000256" key="6">
    <source>
        <dbReference type="ARBA" id="ARBA00023125"/>
    </source>
</evidence>
<dbReference type="Pfam" id="PF00105">
    <property type="entry name" value="zf-C4"/>
    <property type="match status" value="2"/>
</dbReference>
<evidence type="ECO:0000256" key="8">
    <source>
        <dbReference type="ARBA" id="ARBA00023170"/>
    </source>
</evidence>
<evidence type="ECO:0000256" key="5">
    <source>
        <dbReference type="ARBA" id="ARBA00023015"/>
    </source>
</evidence>
<dbReference type="Gene3D" id="3.30.50.10">
    <property type="entry name" value="Erythroid Transcription Factor GATA-1, subunit A"/>
    <property type="match status" value="2"/>
</dbReference>
<dbReference type="FunFam" id="3.30.50.10:FF:000030">
    <property type="entry name" value="Nuclear Hormone Receptor family"/>
    <property type="match status" value="1"/>
</dbReference>
<dbReference type="InterPro" id="IPR035500">
    <property type="entry name" value="NHR-like_dom_sf"/>
</dbReference>
<dbReference type="PROSITE" id="PS51843">
    <property type="entry name" value="NR_LBD"/>
    <property type="match status" value="1"/>
</dbReference>